<dbReference type="PaxDb" id="584708-Apau_0934"/>
<sequence>MRVLFVGDVMGRPGRKLLASMMGRIRSQWGPLDFVVANGENAAAGFGLTAPVAEELFRCGVDVVTGGNHTFDKKEALPLLDRDPRLLRPANYPPGVPGRGLGVYEKNGRRLGVLNLQGRAFQTPIDCPFRTADERLGGIDAPCILVDVHAEATSEKRALALYLDGRVSAVLGTHTHVQTADEEVLPGGTAYLNDVGMTGGHGGVIGMTYASVIPKLLTGVPNKFEVCEDDLRLCAVVLELDDETGRALSIERLNLRPE</sequence>
<dbReference type="InterPro" id="IPR029052">
    <property type="entry name" value="Metallo-depent_PP-like"/>
</dbReference>
<feature type="binding site" evidence="2">
    <location>
        <position position="68"/>
    </location>
    <ligand>
        <name>Fe cation</name>
        <dbReference type="ChEBI" id="CHEBI:24875"/>
        <label>2</label>
    </ligand>
</feature>
<keyword evidence="2" id="KW-0479">Metal-binding</keyword>
<dbReference type="HOGENOM" id="CLU_068238_0_0_0"/>
<gene>
    <name evidence="3" type="ORF">Apau_0934</name>
</gene>
<reference evidence="3 4" key="1">
    <citation type="journal article" date="2010" name="Stand. Genomic Sci.">
        <title>Non-contiguous finished genome sequence of Aminomonas paucivorans type strain (GLU-3).</title>
        <authorList>
            <person name="Pitluck S."/>
            <person name="Yasawong M."/>
            <person name="Held B."/>
            <person name="Lapidus A."/>
            <person name="Nolan M."/>
            <person name="Copeland A."/>
            <person name="Lucas S."/>
            <person name="Del Rio T.G."/>
            <person name="Tice H."/>
            <person name="Cheng J.F."/>
            <person name="Chertkov O."/>
            <person name="Goodwin L."/>
            <person name="Tapia R."/>
            <person name="Han C."/>
            <person name="Liolios K."/>
            <person name="Ivanova N."/>
            <person name="Mavromatis K."/>
            <person name="Ovchinnikova G."/>
            <person name="Pati A."/>
            <person name="Chen A."/>
            <person name="Palaniappan K."/>
            <person name="Land M."/>
            <person name="Hauser L."/>
            <person name="Chang Y.J."/>
            <person name="Jeffries C.D."/>
            <person name="Pukall R."/>
            <person name="Spring S."/>
            <person name="Rohde M."/>
            <person name="Sikorski J."/>
            <person name="Goker M."/>
            <person name="Woyke T."/>
            <person name="Bristow J."/>
            <person name="Eisen J.A."/>
            <person name="Markowitz V."/>
            <person name="Hugenholtz P."/>
            <person name="Kyrpides N.C."/>
            <person name="Klenk H.P."/>
        </authorList>
    </citation>
    <scope>NUCLEOTIDE SEQUENCE [LARGE SCALE GENOMIC DNA]</scope>
    <source>
        <strain evidence="3 4">DSM 12260</strain>
    </source>
</reference>
<feature type="binding site" evidence="2">
    <location>
        <position position="149"/>
    </location>
    <ligand>
        <name>Fe cation</name>
        <dbReference type="ChEBI" id="CHEBI:24875"/>
        <label>2</label>
    </ligand>
</feature>
<dbReference type="GO" id="GO:0046872">
    <property type="term" value="F:metal ion binding"/>
    <property type="evidence" value="ECO:0007669"/>
    <property type="project" value="UniProtKB-KW"/>
</dbReference>
<dbReference type="OrthoDB" id="9801109at2"/>
<dbReference type="PANTHER" id="PTHR36303">
    <property type="entry name" value="2',3'-CYCLIC-NUCLEOTIDE 2'-PHOSPHODIESTERASE"/>
    <property type="match status" value="1"/>
</dbReference>
<dbReference type="PANTHER" id="PTHR36303:SF1">
    <property type="entry name" value="2',3'-CYCLIC-NUCLEOTIDE 2'-PHOSPHODIESTERASE"/>
    <property type="match status" value="1"/>
</dbReference>
<accession>E3CWA9</accession>
<feature type="binding site" evidence="2">
    <location>
        <position position="8"/>
    </location>
    <ligand>
        <name>Fe cation</name>
        <dbReference type="ChEBI" id="CHEBI:24875"/>
        <label>1</label>
    </ligand>
</feature>
<feature type="binding site" evidence="2">
    <location>
        <position position="176"/>
    </location>
    <ligand>
        <name>Fe cation</name>
        <dbReference type="ChEBI" id="CHEBI:24875"/>
        <label>1</label>
    </ligand>
</feature>
<evidence type="ECO:0000313" key="3">
    <source>
        <dbReference type="EMBL" id="EFQ23361.1"/>
    </source>
</evidence>
<proteinExistence type="predicted"/>
<dbReference type="STRING" id="584708.Apau_0934"/>
<dbReference type="SUPFAM" id="SSF56300">
    <property type="entry name" value="Metallo-dependent phosphatases"/>
    <property type="match status" value="1"/>
</dbReference>
<name>E3CWA9_9BACT</name>
<dbReference type="Proteomes" id="UP000005096">
    <property type="component" value="Chromosome"/>
</dbReference>
<evidence type="ECO:0000256" key="2">
    <source>
        <dbReference type="PIRSR" id="PIRSR004789-51"/>
    </source>
</evidence>
<protein>
    <submittedName>
        <fullName evidence="3">Metallophosphoesterase</fullName>
    </submittedName>
</protein>
<dbReference type="EMBL" id="CM001022">
    <property type="protein sequence ID" value="EFQ23361.1"/>
    <property type="molecule type" value="Genomic_DNA"/>
</dbReference>
<dbReference type="GO" id="GO:0004113">
    <property type="term" value="F:2',3'-cyclic-nucleotide 3'-phosphodiesterase activity"/>
    <property type="evidence" value="ECO:0007669"/>
    <property type="project" value="TreeGrafter"/>
</dbReference>
<feature type="binding site" evidence="2">
    <location>
        <position position="174"/>
    </location>
    <ligand>
        <name>Fe cation</name>
        <dbReference type="ChEBI" id="CHEBI:24875"/>
        <label>2</label>
    </ligand>
</feature>
<dbReference type="Gene3D" id="3.60.21.10">
    <property type="match status" value="1"/>
</dbReference>
<dbReference type="PIRSF" id="PIRSF004789">
    <property type="entry name" value="DR1281"/>
    <property type="match status" value="1"/>
</dbReference>
<dbReference type="InterPro" id="IPR005235">
    <property type="entry name" value="YmdB-like"/>
</dbReference>
<evidence type="ECO:0000256" key="1">
    <source>
        <dbReference type="PIRSR" id="PIRSR004789-50"/>
    </source>
</evidence>
<dbReference type="NCBIfam" id="TIGR00282">
    <property type="entry name" value="TIGR00282 family metallophosphoesterase"/>
    <property type="match status" value="1"/>
</dbReference>
<evidence type="ECO:0000313" key="4">
    <source>
        <dbReference type="Proteomes" id="UP000005096"/>
    </source>
</evidence>
<dbReference type="CDD" id="cd07382">
    <property type="entry name" value="MPP_DR1281"/>
    <property type="match status" value="1"/>
</dbReference>
<feature type="binding site" evidence="2">
    <location>
        <position position="40"/>
    </location>
    <ligand>
        <name>Fe cation</name>
        <dbReference type="ChEBI" id="CHEBI:24875"/>
        <label>2</label>
    </ligand>
</feature>
<feature type="binding site" evidence="2">
    <location>
        <position position="41"/>
    </location>
    <ligand>
        <name>Fe cation</name>
        <dbReference type="ChEBI" id="CHEBI:24875"/>
        <label>1</label>
    </ligand>
</feature>
<feature type="active site" description="Proton donor" evidence="1">
    <location>
        <position position="69"/>
    </location>
</feature>
<keyword evidence="4" id="KW-1185">Reference proteome</keyword>
<dbReference type="eggNOG" id="COG1692">
    <property type="taxonomic scope" value="Bacteria"/>
</dbReference>
<organism evidence="3 4">
    <name type="scientific">Aminomonas paucivorans DSM 12260</name>
    <dbReference type="NCBI Taxonomy" id="584708"/>
    <lineage>
        <taxon>Bacteria</taxon>
        <taxon>Thermotogati</taxon>
        <taxon>Synergistota</taxon>
        <taxon>Synergistia</taxon>
        <taxon>Synergistales</taxon>
        <taxon>Synergistaceae</taxon>
        <taxon>Aminomonas</taxon>
    </lineage>
</organism>
<dbReference type="AlphaFoldDB" id="E3CWA9"/>
<dbReference type="RefSeq" id="WP_006300536.1">
    <property type="nucleotide sequence ID" value="NZ_CM001022.1"/>
</dbReference>
<dbReference type="Pfam" id="PF13277">
    <property type="entry name" value="YmdB"/>
    <property type="match status" value="1"/>
</dbReference>
<feature type="binding site" evidence="2">
    <location>
        <position position="40"/>
    </location>
    <ligand>
        <name>Fe cation</name>
        <dbReference type="ChEBI" id="CHEBI:24875"/>
        <label>1</label>
    </ligand>
</feature>